<keyword evidence="5" id="KW-0479">Metal-binding</keyword>
<evidence type="ECO:0000256" key="7">
    <source>
        <dbReference type="ARBA" id="ARBA00022989"/>
    </source>
</evidence>
<keyword evidence="7 13" id="KW-1133">Transmembrane helix</keyword>
<evidence type="ECO:0000256" key="9">
    <source>
        <dbReference type="ARBA" id="ARBA00023054"/>
    </source>
</evidence>
<dbReference type="GO" id="GO:0047237">
    <property type="term" value="F:glucuronylgalactosylproteoglycan 4-beta-N-acetylgalactosaminyltransferase activity"/>
    <property type="evidence" value="ECO:0007669"/>
    <property type="project" value="UniProtKB-EC"/>
</dbReference>
<evidence type="ECO:0000313" key="15">
    <source>
        <dbReference type="EMBL" id="KAA0717967.1"/>
    </source>
</evidence>
<dbReference type="EC" id="2.4.1.-" evidence="13"/>
<organism evidence="15 16">
    <name type="scientific">Triplophysa tibetana</name>
    <dbReference type="NCBI Taxonomy" id="1572043"/>
    <lineage>
        <taxon>Eukaryota</taxon>
        <taxon>Metazoa</taxon>
        <taxon>Chordata</taxon>
        <taxon>Craniata</taxon>
        <taxon>Vertebrata</taxon>
        <taxon>Euteleostomi</taxon>
        <taxon>Actinopterygii</taxon>
        <taxon>Neopterygii</taxon>
        <taxon>Teleostei</taxon>
        <taxon>Ostariophysi</taxon>
        <taxon>Cypriniformes</taxon>
        <taxon>Nemacheilidae</taxon>
        <taxon>Triplophysa</taxon>
    </lineage>
</organism>
<gene>
    <name evidence="15" type="ORF">E1301_Tti001439</name>
</gene>
<proteinExistence type="inferred from homology"/>
<evidence type="ECO:0000313" key="16">
    <source>
        <dbReference type="Proteomes" id="UP000324632"/>
    </source>
</evidence>
<protein>
    <recommendedName>
        <fullName evidence="13">Hexosyltransferase</fullName>
        <ecNumber evidence="13">2.4.1.-</ecNumber>
    </recommendedName>
</protein>
<accession>A0A5A9PBF1</accession>
<dbReference type="InterPro" id="IPR051227">
    <property type="entry name" value="CS_glycosyltransferase"/>
</dbReference>
<dbReference type="GO" id="GO:0047238">
    <property type="term" value="F:glucuronosyl-N-acetylgalactosaminyl-proteoglycan 4-beta-N-acetylgalactosaminyltransferase activity"/>
    <property type="evidence" value="ECO:0007669"/>
    <property type="project" value="TreeGrafter"/>
</dbReference>
<dbReference type="PANTHER" id="PTHR12369">
    <property type="entry name" value="CHONDROITIN SYNTHASE"/>
    <property type="match status" value="1"/>
</dbReference>
<dbReference type="AlphaFoldDB" id="A0A5A9PBF1"/>
<keyword evidence="16" id="KW-1185">Reference proteome</keyword>
<dbReference type="SUPFAM" id="SSF53448">
    <property type="entry name" value="Nucleotide-diphospho-sugar transferases"/>
    <property type="match status" value="1"/>
</dbReference>
<evidence type="ECO:0000256" key="8">
    <source>
        <dbReference type="ARBA" id="ARBA00023034"/>
    </source>
</evidence>
<evidence type="ECO:0000256" key="2">
    <source>
        <dbReference type="ARBA" id="ARBA00009239"/>
    </source>
</evidence>
<evidence type="ECO:0000256" key="10">
    <source>
        <dbReference type="ARBA" id="ARBA00023136"/>
    </source>
</evidence>
<evidence type="ECO:0000256" key="6">
    <source>
        <dbReference type="ARBA" id="ARBA00022968"/>
    </source>
</evidence>
<dbReference type="EMBL" id="SOYY01000008">
    <property type="protein sequence ID" value="KAA0717967.1"/>
    <property type="molecule type" value="Genomic_DNA"/>
</dbReference>
<keyword evidence="3 13" id="KW-0808">Transferase</keyword>
<keyword evidence="11" id="KW-0325">Glycoprotein</keyword>
<dbReference type="InterPro" id="IPR029044">
    <property type="entry name" value="Nucleotide-diphossugar_trans"/>
</dbReference>
<evidence type="ECO:0000256" key="14">
    <source>
        <dbReference type="SAM" id="Coils"/>
    </source>
</evidence>
<feature type="transmembrane region" description="Helical" evidence="13">
    <location>
        <begin position="12"/>
        <end position="32"/>
    </location>
</feature>
<dbReference type="GO" id="GO:0032580">
    <property type="term" value="C:Golgi cisterna membrane"/>
    <property type="evidence" value="ECO:0007669"/>
    <property type="project" value="UniProtKB-SubCell"/>
</dbReference>
<dbReference type="Proteomes" id="UP000324632">
    <property type="component" value="Chromosome 8"/>
</dbReference>
<comment type="similarity">
    <text evidence="2 13">Belongs to the chondroitin N-acetylgalactosaminyltransferase family.</text>
</comment>
<keyword evidence="8 13" id="KW-0333">Golgi apparatus</keyword>
<dbReference type="Gene3D" id="3.90.550.10">
    <property type="entry name" value="Spore Coat Polysaccharide Biosynthesis Protein SpsA, Chain A"/>
    <property type="match status" value="1"/>
</dbReference>
<keyword evidence="4 13" id="KW-0812">Transmembrane</keyword>
<evidence type="ECO:0000256" key="13">
    <source>
        <dbReference type="RuleBase" id="RU364016"/>
    </source>
</evidence>
<dbReference type="GO" id="GO:0046872">
    <property type="term" value="F:metal ion binding"/>
    <property type="evidence" value="ECO:0007669"/>
    <property type="project" value="UniProtKB-KW"/>
</dbReference>
<comment type="caution">
    <text evidence="15">The sequence shown here is derived from an EMBL/GenBank/DDBJ whole genome shotgun (WGS) entry which is preliminary data.</text>
</comment>
<sequence length="540" mass="62415">MPRRGLPLQGRARWLLLGIFLLLVLLLFAYLLECTPPADVSPVLPGLGGEPYGKEHYQALLQEQEERHHSRAASLKRQISQLKQELQEMSDKLRVLQEKKESVGPQSLLDGRDQEPGDLLEYLHSQIDKAEVNTGARLPSEYALVPFEGFTTTKVYQLEMGLTRHPEEKPVRKDRRDELVEVIEAGLDIINNPEEEDGQEENIPIHRQIFTESHFFEGLYRTERDKGTLYELYFAKENSHEYRHVTLFRPFGPLMKVRSTAVDIASTVINIIVPLSGRTEAFVQFLLNFREVCIQQDRRVHLTVVYFGREGLQEVKESLRKMSSEENFSNYTMIPVDEDFSRGRGLDIGAHAWEKGGDVLMFFCDVDIYFTLEFLSTCRLNTAPGKRVFYPVVFSLYNPAIVYGNLELPPPIEHQLIHKKDAGFWRDFGFGMTCQYRSDFLSIGGFDLEVKGWGVEDVHLYRKYLRSDLIVIRTPVSGLFHLWHEKLCADELTPEQYRMCIQSKAMNEASHSHLGMLVFREEIENHLRKQAYKTQSRPAE</sequence>
<name>A0A5A9PBF1_9TELE</name>
<evidence type="ECO:0000256" key="12">
    <source>
        <dbReference type="ARBA" id="ARBA00052383"/>
    </source>
</evidence>
<comment type="subcellular location">
    <subcellularLocation>
        <location evidence="1 13">Golgi apparatus</location>
        <location evidence="1 13">Golgi stack membrane</location>
        <topology evidence="1 13">Single-pass type II membrane protein</topology>
    </subcellularLocation>
</comment>
<evidence type="ECO:0000256" key="3">
    <source>
        <dbReference type="ARBA" id="ARBA00022679"/>
    </source>
</evidence>
<dbReference type="GO" id="GO:0050650">
    <property type="term" value="P:chondroitin sulfate proteoglycan biosynthetic process"/>
    <property type="evidence" value="ECO:0007669"/>
    <property type="project" value="UniProtKB-ARBA"/>
</dbReference>
<comment type="catalytic activity">
    <reaction evidence="12">
        <text>3-O-(beta-D-GlcA-(1-&gt;3)-beta-D-Gal-(1-&gt;3)-beta-D-Gal-(1-&gt;4)-beta-D-Xyl)-L-seryl-[protein] + UDP-N-acetyl-alpha-D-galactosamine = 3-O-(beta-D-GalNAc-(1-&gt;4)-beta-D-GlcA-(1-&gt;3)-beta-D-Gal-(1-&gt;3)-beta-D-Gal-(1-&gt;4)-beta-D-Xyl)-L-seryl-[protein] + UDP + H(+)</text>
        <dbReference type="Rhea" id="RHEA:23464"/>
        <dbReference type="Rhea" id="RHEA-COMP:12573"/>
        <dbReference type="Rhea" id="RHEA-COMP:12575"/>
        <dbReference type="ChEBI" id="CHEBI:15378"/>
        <dbReference type="ChEBI" id="CHEBI:58223"/>
        <dbReference type="ChEBI" id="CHEBI:67138"/>
        <dbReference type="ChEBI" id="CHEBI:132093"/>
        <dbReference type="ChEBI" id="CHEBI:132105"/>
        <dbReference type="EC" id="2.4.1.174"/>
    </reaction>
</comment>
<keyword evidence="9 14" id="KW-0175">Coiled coil</keyword>
<keyword evidence="10 13" id="KW-0472">Membrane</keyword>
<reference evidence="15 16" key="1">
    <citation type="journal article" date="2019" name="Mol. Ecol. Resour.">
        <title>Chromosome-level genome assembly of Triplophysa tibetana, a fish adapted to the harsh high-altitude environment of the Tibetan Plateau.</title>
        <authorList>
            <person name="Yang X."/>
            <person name="Liu H."/>
            <person name="Ma Z."/>
            <person name="Zou Y."/>
            <person name="Zou M."/>
            <person name="Mao Y."/>
            <person name="Li X."/>
            <person name="Wang H."/>
            <person name="Chen T."/>
            <person name="Wang W."/>
            <person name="Yang R."/>
        </authorList>
    </citation>
    <scope>NUCLEOTIDE SEQUENCE [LARGE SCALE GENOMIC DNA]</scope>
    <source>
        <strain evidence="15">TTIB1903HZAU</strain>
        <tissue evidence="15">Muscle</tissue>
    </source>
</reference>
<dbReference type="FunFam" id="3.90.550.10:FF:000059">
    <property type="entry name" value="Hexosyltransferase"/>
    <property type="match status" value="1"/>
</dbReference>
<dbReference type="OrthoDB" id="431432at2759"/>
<evidence type="ECO:0000256" key="1">
    <source>
        <dbReference type="ARBA" id="ARBA00004447"/>
    </source>
</evidence>
<evidence type="ECO:0000256" key="11">
    <source>
        <dbReference type="ARBA" id="ARBA00023180"/>
    </source>
</evidence>
<keyword evidence="6 13" id="KW-0735">Signal-anchor</keyword>
<dbReference type="InterPro" id="IPR008428">
    <property type="entry name" value="Chond_GalNAc"/>
</dbReference>
<dbReference type="PANTHER" id="PTHR12369:SF20">
    <property type="entry name" value="CHONDROITIN SULFATE N-ACETYLGALACTOSAMINYLTRANSFERASE 2"/>
    <property type="match status" value="1"/>
</dbReference>
<evidence type="ECO:0000256" key="4">
    <source>
        <dbReference type="ARBA" id="ARBA00022692"/>
    </source>
</evidence>
<dbReference type="Pfam" id="PF05679">
    <property type="entry name" value="CHGN"/>
    <property type="match status" value="1"/>
</dbReference>
<feature type="coiled-coil region" evidence="14">
    <location>
        <begin position="65"/>
        <end position="99"/>
    </location>
</feature>
<evidence type="ECO:0000256" key="5">
    <source>
        <dbReference type="ARBA" id="ARBA00022723"/>
    </source>
</evidence>